<evidence type="ECO:0000259" key="1">
    <source>
        <dbReference type="Pfam" id="PF13460"/>
    </source>
</evidence>
<protein>
    <recommendedName>
        <fullName evidence="1">NAD(P)-binding domain-containing protein</fullName>
    </recommendedName>
</protein>
<dbReference type="AlphaFoldDB" id="F9NUB8"/>
<dbReference type="EMBL" id="AFUN01000007">
    <property type="protein sequence ID" value="EGR97629.1"/>
    <property type="molecule type" value="Genomic_DNA"/>
</dbReference>
<dbReference type="PANTHER" id="PTHR15020">
    <property type="entry name" value="FLAVIN REDUCTASE-RELATED"/>
    <property type="match status" value="1"/>
</dbReference>
<evidence type="ECO:0000313" key="2">
    <source>
        <dbReference type="EMBL" id="EGR97629.1"/>
    </source>
</evidence>
<accession>F9NUB8</accession>
<gene>
    <name evidence="2" type="ORF">HMPREF1162_0649</name>
</gene>
<dbReference type="Proteomes" id="UP000007832">
    <property type="component" value="Unassembled WGS sequence"/>
</dbReference>
<dbReference type="InterPro" id="IPR036291">
    <property type="entry name" value="NAD(P)-bd_dom_sf"/>
</dbReference>
<dbReference type="STRING" id="1574624.GCA_001642025_00180"/>
<dbReference type="eggNOG" id="COG0702">
    <property type="taxonomic scope" value="Bacteria"/>
</dbReference>
<dbReference type="PANTHER" id="PTHR15020:SF50">
    <property type="entry name" value="UPF0659 PROTEIN YMR090W"/>
    <property type="match status" value="1"/>
</dbReference>
<comment type="caution">
    <text evidence="2">The sequence shown here is derived from an EMBL/GenBank/DDBJ whole genome shotgun (WGS) entry which is preliminary data.</text>
</comment>
<proteinExistence type="predicted"/>
<dbReference type="SUPFAM" id="SSF51735">
    <property type="entry name" value="NAD(P)-binding Rossmann-fold domains"/>
    <property type="match status" value="1"/>
</dbReference>
<evidence type="ECO:0000313" key="3">
    <source>
        <dbReference type="Proteomes" id="UP000007832"/>
    </source>
</evidence>
<organism evidence="2 3">
    <name type="scientific">[Propionibacterium] namnetense SK182B-JCVI</name>
    <dbReference type="NCBI Taxonomy" id="1051006"/>
    <lineage>
        <taxon>Bacteria</taxon>
        <taxon>Bacillati</taxon>
        <taxon>Actinomycetota</taxon>
        <taxon>Actinomycetes</taxon>
        <taxon>Propionibacteriales</taxon>
        <taxon>Propionibacteriaceae</taxon>
        <taxon>Cutibacterium</taxon>
    </lineage>
</organism>
<dbReference type="Pfam" id="PF13460">
    <property type="entry name" value="NAD_binding_10"/>
    <property type="match status" value="1"/>
</dbReference>
<dbReference type="Gene3D" id="3.40.50.720">
    <property type="entry name" value="NAD(P)-binding Rossmann-like Domain"/>
    <property type="match status" value="1"/>
</dbReference>
<dbReference type="PATRIC" id="fig|1051006.4.peg.765"/>
<dbReference type="InterPro" id="IPR016040">
    <property type="entry name" value="NAD(P)-bd_dom"/>
</dbReference>
<feature type="domain" description="NAD(P)-binding" evidence="1">
    <location>
        <begin position="30"/>
        <end position="218"/>
    </location>
</feature>
<name>F9NUB8_9ACTN</name>
<reference evidence="2 3" key="1">
    <citation type="submission" date="2011-07" db="EMBL/GenBank/DDBJ databases">
        <title>Genome Sequence of Propionibacterium acnes SK182B-JCVI.</title>
        <authorList>
            <person name="Durkin A.S."/>
            <person name="Madupu R."/>
            <person name="Hostetler J."/>
            <person name="Radune D."/>
            <person name="Torralba M."/>
            <person name="Methe B."/>
            <person name="Sutton G."/>
            <person name="Strausberg R.L."/>
            <person name="Nelson K.E."/>
        </authorList>
    </citation>
    <scope>NUCLEOTIDE SEQUENCE [LARGE SCALE GENOMIC DNA]</scope>
    <source>
        <strain evidence="2 3">SK182B-JCVI</strain>
    </source>
</reference>
<sequence length="238" mass="25262">MANVPRCDVPPEPSGPNVAPMTANRILVIGGHGHVAKHFTQLATSQGHQVDSVIRRDDQAHDVTSWGGNPVVADVTTLRPAQWDDLINSHDAVVWSAGAGGKGTPEDTYAVDRDACTALVDGLGRSPHRPRFVLVSWCGSPDHGVPSDNSFFPYADAKAAADRHTMNSSIRWTILGPVTLSHDPASGVRILTEGEEHADTTVSRETVAKAALACLDDDATAGKFIRFCDGPTPIAEAF</sequence>